<proteinExistence type="inferred from homology"/>
<dbReference type="UniPathway" id="UPA00391"/>
<dbReference type="Proteomes" id="UP000178417">
    <property type="component" value="Unassembled WGS sequence"/>
</dbReference>
<dbReference type="GO" id="GO:0000287">
    <property type="term" value="F:magnesium ion binding"/>
    <property type="evidence" value="ECO:0007669"/>
    <property type="project" value="UniProtKB-UniRule"/>
</dbReference>
<evidence type="ECO:0000313" key="10">
    <source>
        <dbReference type="EMBL" id="OGC24442.1"/>
    </source>
</evidence>
<evidence type="ECO:0000256" key="4">
    <source>
        <dbReference type="ARBA" id="ARBA00022842"/>
    </source>
</evidence>
<evidence type="ECO:0000256" key="6">
    <source>
        <dbReference type="ARBA" id="ARBA00023014"/>
    </source>
</evidence>
<reference evidence="10 11" key="1">
    <citation type="journal article" date="2016" name="Nat. Commun.">
        <title>Thousands of microbial genomes shed light on interconnected biogeochemical processes in an aquifer system.</title>
        <authorList>
            <person name="Anantharaman K."/>
            <person name="Brown C.T."/>
            <person name="Hug L.A."/>
            <person name="Sharon I."/>
            <person name="Castelle C.J."/>
            <person name="Probst A.J."/>
            <person name="Thomas B.C."/>
            <person name="Singh A."/>
            <person name="Wilkins M.J."/>
            <person name="Karaoz U."/>
            <person name="Brodie E.L."/>
            <person name="Williams K.H."/>
            <person name="Hubbard S.S."/>
            <person name="Banfield J.F."/>
        </authorList>
    </citation>
    <scope>NUCLEOTIDE SEQUENCE [LARGE SCALE GENOMIC DNA]</scope>
</reference>
<keyword evidence="7 8" id="KW-0456">Lyase</keyword>
<comment type="function">
    <text evidence="8">Catalyzes the complex heterocyclic radical-mediated conversion of 6-carboxy-5,6,7,8-tetrahydropterin (CPH4) to 7-carboxy-7-deazaguanine (CDG), a step common to the biosynthetic pathways of all 7-deazapurine-containing compounds.</text>
</comment>
<feature type="binding site" evidence="8">
    <location>
        <position position="30"/>
    </location>
    <ligand>
        <name>substrate</name>
    </ligand>
</feature>
<keyword evidence="4 8" id="KW-0460">Magnesium</keyword>
<comment type="cofactor">
    <cofactor evidence="8">
        <name>[4Fe-4S] cluster</name>
        <dbReference type="ChEBI" id="CHEBI:49883"/>
    </cofactor>
    <text evidence="8">Binds 1 [4Fe-4S] cluster. The cluster is coordinated with 3 cysteines and an exchangeable S-adenosyl-L-methionine.</text>
</comment>
<dbReference type="GO" id="GO:0016840">
    <property type="term" value="F:carbon-nitrogen lyase activity"/>
    <property type="evidence" value="ECO:0007669"/>
    <property type="project" value="UniProtKB-UniRule"/>
</dbReference>
<keyword evidence="3 8" id="KW-0479">Metal-binding</keyword>
<dbReference type="PANTHER" id="PTHR42836:SF1">
    <property type="entry name" value="7-CARBOXY-7-DEAZAGUANINE SYNTHASE"/>
    <property type="match status" value="1"/>
</dbReference>
<dbReference type="Pfam" id="PF04055">
    <property type="entry name" value="Radical_SAM"/>
    <property type="match status" value="1"/>
</dbReference>
<evidence type="ECO:0000259" key="9">
    <source>
        <dbReference type="PROSITE" id="PS51918"/>
    </source>
</evidence>
<dbReference type="InterPro" id="IPR013785">
    <property type="entry name" value="Aldolase_TIM"/>
</dbReference>
<feature type="binding site" evidence="8">
    <location>
        <position position="34"/>
    </location>
    <ligand>
        <name>[4Fe-4S] cluster</name>
        <dbReference type="ChEBI" id="CHEBI:49883"/>
        <note>4Fe-4S-S-AdoMet</note>
    </ligand>
</feature>
<comment type="caution">
    <text evidence="8">Lacks conserved residue(s) required for the propagation of feature annotation.</text>
</comment>
<dbReference type="EC" id="4.3.99.3" evidence="8"/>
<dbReference type="SUPFAM" id="SSF102114">
    <property type="entry name" value="Radical SAM enzymes"/>
    <property type="match status" value="1"/>
</dbReference>
<dbReference type="AlphaFoldDB" id="A0A1F4SVI1"/>
<comment type="cofactor">
    <cofactor evidence="8">
        <name>S-adenosyl-L-methionine</name>
        <dbReference type="ChEBI" id="CHEBI:59789"/>
    </cofactor>
    <text evidence="8">Binds 1 S-adenosyl-L-methionine per subunit.</text>
</comment>
<keyword evidence="2 8" id="KW-0949">S-adenosyl-L-methionine</keyword>
<dbReference type="PROSITE" id="PS51918">
    <property type="entry name" value="RADICAL_SAM"/>
    <property type="match status" value="1"/>
</dbReference>
<keyword evidence="8" id="KW-0671">Queuosine biosynthesis</keyword>
<comment type="cofactor">
    <cofactor evidence="8">
        <name>Mg(2+)</name>
        <dbReference type="ChEBI" id="CHEBI:18420"/>
    </cofactor>
</comment>
<accession>A0A1F4SVI1</accession>
<dbReference type="SFLD" id="SFLDS00029">
    <property type="entry name" value="Radical_SAM"/>
    <property type="match status" value="1"/>
</dbReference>
<dbReference type="GO" id="GO:1904047">
    <property type="term" value="F:S-adenosyl-L-methionine binding"/>
    <property type="evidence" value="ECO:0007669"/>
    <property type="project" value="UniProtKB-UniRule"/>
</dbReference>
<comment type="subunit">
    <text evidence="8">Homodimer.</text>
</comment>
<name>A0A1F4SVI1_UNCSA</name>
<evidence type="ECO:0000256" key="1">
    <source>
        <dbReference type="ARBA" id="ARBA00022485"/>
    </source>
</evidence>
<evidence type="ECO:0000256" key="2">
    <source>
        <dbReference type="ARBA" id="ARBA00022691"/>
    </source>
</evidence>
<keyword evidence="6 8" id="KW-0411">Iron-sulfur</keyword>
<evidence type="ECO:0000256" key="8">
    <source>
        <dbReference type="HAMAP-Rule" id="MF_00917"/>
    </source>
</evidence>
<gene>
    <name evidence="8" type="primary">queE</name>
    <name evidence="10" type="ORF">A2310_08555</name>
</gene>
<feature type="binding site" evidence="8">
    <location>
        <position position="96"/>
    </location>
    <ligand>
        <name>substrate</name>
    </ligand>
</feature>
<dbReference type="PANTHER" id="PTHR42836">
    <property type="entry name" value="7-CARBOXY-7-DEAZAGUANINE SYNTHASE"/>
    <property type="match status" value="1"/>
</dbReference>
<evidence type="ECO:0000256" key="5">
    <source>
        <dbReference type="ARBA" id="ARBA00023004"/>
    </source>
</evidence>
<comment type="pathway">
    <text evidence="8">Purine metabolism; 7-cyano-7-deazaguanine biosynthesis.</text>
</comment>
<feature type="binding site" evidence="8">
    <location>
        <begin position="15"/>
        <end position="17"/>
    </location>
    <ligand>
        <name>substrate</name>
    </ligand>
</feature>
<protein>
    <recommendedName>
        <fullName evidence="8">7-carboxy-7-deazaguanine synthase</fullName>
        <shortName evidence="8">CDG synthase</shortName>
        <ecNumber evidence="8">4.3.99.3</ecNumber>
    </recommendedName>
    <alternativeName>
        <fullName evidence="8">Queuosine biosynthesis protein QueE</fullName>
    </alternativeName>
</protein>
<dbReference type="STRING" id="1802579.A2310_08555"/>
<evidence type="ECO:0000256" key="3">
    <source>
        <dbReference type="ARBA" id="ARBA00022723"/>
    </source>
</evidence>
<dbReference type="InterPro" id="IPR024924">
    <property type="entry name" value="7-CO-7-deazaguanine_synth-like"/>
</dbReference>
<comment type="similarity">
    <text evidence="8">Belongs to the radical SAM superfamily. 7-carboxy-7-deazaguanine synthase family.</text>
</comment>
<organism evidence="10 11">
    <name type="scientific">candidate division WOR-1 bacterium RIFOXYB2_FULL_37_13</name>
    <dbReference type="NCBI Taxonomy" id="1802579"/>
    <lineage>
        <taxon>Bacteria</taxon>
        <taxon>Bacillati</taxon>
        <taxon>Saganbacteria</taxon>
    </lineage>
</organism>
<dbReference type="GO" id="GO:0008616">
    <property type="term" value="P:tRNA queuosine(34) biosynthetic process"/>
    <property type="evidence" value="ECO:0007669"/>
    <property type="project" value="UniProtKB-UniRule"/>
</dbReference>
<evidence type="ECO:0000256" key="7">
    <source>
        <dbReference type="ARBA" id="ARBA00023239"/>
    </source>
</evidence>
<feature type="binding site" evidence="8">
    <location>
        <position position="38"/>
    </location>
    <ligand>
        <name>[4Fe-4S] cluster</name>
        <dbReference type="ChEBI" id="CHEBI:49883"/>
        <note>4Fe-4S-S-AdoMet</note>
    </ligand>
</feature>
<dbReference type="EMBL" id="MEUB01000009">
    <property type="protein sequence ID" value="OGC24442.1"/>
    <property type="molecule type" value="Genomic_DNA"/>
</dbReference>
<dbReference type="PIRSF" id="PIRSF000370">
    <property type="entry name" value="QueE"/>
    <property type="match status" value="1"/>
</dbReference>
<keyword evidence="5 8" id="KW-0408">Iron</keyword>
<dbReference type="InterPro" id="IPR058240">
    <property type="entry name" value="rSAM_sf"/>
</dbReference>
<dbReference type="InterPro" id="IPR007197">
    <property type="entry name" value="rSAM"/>
</dbReference>
<sequence length="252" mass="28408">MSSTDAQLHEVFTSIQGEGVYLGERQVFVRFSGCNLSCDYCDTDQALSLTPEYKAEQTPGKHDFKNFKNPISKDDLLKLILDLCKPNYFVHSVSITGGEPLLQVDFLKNFLPRLKENKLKVYLETNGTLSNHLEEIIEFIDIVSMDIKLPSSSGCALNVRDFKKFLEIAYLKEVFVKVIVTPLSIIKEIEEAAKVVAEIDNKIPFIIQPAAPGKKIKHLPPISDLFAWRTIAKKHLENVKIIPQIHKALGVL</sequence>
<feature type="binding site" evidence="8">
    <location>
        <begin position="40"/>
        <end position="42"/>
    </location>
    <ligand>
        <name>S-adenosyl-L-methionine</name>
        <dbReference type="ChEBI" id="CHEBI:59789"/>
    </ligand>
</feature>
<keyword evidence="1 8" id="KW-0004">4Fe-4S</keyword>
<feature type="domain" description="Radical SAM core" evidence="9">
    <location>
        <begin position="21"/>
        <end position="252"/>
    </location>
</feature>
<comment type="caution">
    <text evidence="10">The sequence shown here is derived from an EMBL/GenBank/DDBJ whole genome shotgun (WGS) entry which is preliminary data.</text>
</comment>
<feature type="binding site" evidence="8">
    <location>
        <position position="98"/>
    </location>
    <ligand>
        <name>S-adenosyl-L-methionine</name>
        <dbReference type="ChEBI" id="CHEBI:59789"/>
    </ligand>
</feature>
<dbReference type="HAMAP" id="MF_00917">
    <property type="entry name" value="QueE"/>
    <property type="match status" value="1"/>
</dbReference>
<dbReference type="GO" id="GO:0051539">
    <property type="term" value="F:4 iron, 4 sulfur cluster binding"/>
    <property type="evidence" value="ECO:0007669"/>
    <property type="project" value="UniProtKB-UniRule"/>
</dbReference>
<feature type="binding site" evidence="8">
    <location>
        <position position="43"/>
    </location>
    <ligand>
        <name>Mg(2+)</name>
        <dbReference type="ChEBI" id="CHEBI:18420"/>
    </ligand>
</feature>
<evidence type="ECO:0000313" key="11">
    <source>
        <dbReference type="Proteomes" id="UP000178417"/>
    </source>
</evidence>
<dbReference type="CDD" id="cd01335">
    <property type="entry name" value="Radical_SAM"/>
    <property type="match status" value="1"/>
</dbReference>
<dbReference type="Gene3D" id="3.20.20.70">
    <property type="entry name" value="Aldolase class I"/>
    <property type="match status" value="1"/>
</dbReference>
<feature type="binding site" evidence="8">
    <location>
        <position position="41"/>
    </location>
    <ligand>
        <name>[4Fe-4S] cluster</name>
        <dbReference type="ChEBI" id="CHEBI:49883"/>
        <note>4Fe-4S-S-AdoMet</note>
    </ligand>
</feature>
<comment type="catalytic activity">
    <reaction evidence="8">
        <text>6-carboxy-5,6,7,8-tetrahydropterin + H(+) = 7-carboxy-7-carbaguanine + NH4(+)</text>
        <dbReference type="Rhea" id="RHEA:27974"/>
        <dbReference type="ChEBI" id="CHEBI:15378"/>
        <dbReference type="ChEBI" id="CHEBI:28938"/>
        <dbReference type="ChEBI" id="CHEBI:61032"/>
        <dbReference type="ChEBI" id="CHEBI:61036"/>
        <dbReference type="EC" id="4.3.99.3"/>
    </reaction>
</comment>